<dbReference type="Proteomes" id="UP000346198">
    <property type="component" value="Unassembled WGS sequence"/>
</dbReference>
<dbReference type="GO" id="GO:0006355">
    <property type="term" value="P:regulation of DNA-templated transcription"/>
    <property type="evidence" value="ECO:0007669"/>
    <property type="project" value="InterPro"/>
</dbReference>
<evidence type="ECO:0000313" key="2">
    <source>
        <dbReference type="EMBL" id="VGO18455.1"/>
    </source>
</evidence>
<dbReference type="InterPro" id="IPR010985">
    <property type="entry name" value="Ribbon_hlx_hlx"/>
</dbReference>
<dbReference type="InterPro" id="IPR013321">
    <property type="entry name" value="Arc_rbn_hlx_hlx"/>
</dbReference>
<dbReference type="RefSeq" id="WP_136059933.1">
    <property type="nucleotide sequence ID" value="NZ_CAAHFH010000001.1"/>
</dbReference>
<protein>
    <recommendedName>
        <fullName evidence="1">Ribbon-helix-helix protein CopG domain-containing protein</fullName>
    </recommendedName>
</protein>
<organism evidence="2 3">
    <name type="scientific">Pontiella sulfatireligans</name>
    <dbReference type="NCBI Taxonomy" id="2750658"/>
    <lineage>
        <taxon>Bacteria</taxon>
        <taxon>Pseudomonadati</taxon>
        <taxon>Kiritimatiellota</taxon>
        <taxon>Kiritimatiellia</taxon>
        <taxon>Kiritimatiellales</taxon>
        <taxon>Pontiellaceae</taxon>
        <taxon>Pontiella</taxon>
    </lineage>
</organism>
<evidence type="ECO:0000259" key="1">
    <source>
        <dbReference type="Pfam" id="PF01402"/>
    </source>
</evidence>
<dbReference type="CDD" id="cd21631">
    <property type="entry name" value="RHH_CopG_NikR-like"/>
    <property type="match status" value="1"/>
</dbReference>
<keyword evidence="3" id="KW-1185">Reference proteome</keyword>
<gene>
    <name evidence="2" type="ORF">SCARR_00508</name>
</gene>
<name>A0A6C2UE75_9BACT</name>
<reference evidence="2 3" key="1">
    <citation type="submission" date="2019-04" db="EMBL/GenBank/DDBJ databases">
        <authorList>
            <person name="Van Vliet M D."/>
        </authorList>
    </citation>
    <scope>NUCLEOTIDE SEQUENCE [LARGE SCALE GENOMIC DNA]</scope>
    <source>
        <strain evidence="2 3">F21</strain>
    </source>
</reference>
<sequence>MTTLTLKIPETMAAELASEAKEHSVSKSEVVRSALDEYLHNPERKKEPSAYDVAKALGVIGCIKDGPEDLSTNPKHMEGFSRG</sequence>
<dbReference type="EMBL" id="CAAHFH010000001">
    <property type="protein sequence ID" value="VGO18455.1"/>
    <property type="molecule type" value="Genomic_DNA"/>
</dbReference>
<dbReference type="SUPFAM" id="SSF47598">
    <property type="entry name" value="Ribbon-helix-helix"/>
    <property type="match status" value="1"/>
</dbReference>
<dbReference type="Pfam" id="PF01402">
    <property type="entry name" value="RHH_1"/>
    <property type="match status" value="1"/>
</dbReference>
<feature type="domain" description="Ribbon-helix-helix protein CopG" evidence="1">
    <location>
        <begin position="4"/>
        <end position="39"/>
    </location>
</feature>
<evidence type="ECO:0000313" key="3">
    <source>
        <dbReference type="Proteomes" id="UP000346198"/>
    </source>
</evidence>
<dbReference type="InterPro" id="IPR002145">
    <property type="entry name" value="CopG"/>
</dbReference>
<dbReference type="Gene3D" id="1.10.1220.10">
    <property type="entry name" value="Met repressor-like"/>
    <property type="match status" value="1"/>
</dbReference>
<accession>A0A6C2UE75</accession>
<dbReference type="AlphaFoldDB" id="A0A6C2UE75"/>
<proteinExistence type="predicted"/>